<organism evidence="5 6">
    <name type="scientific">Golovinomyces cichoracearum</name>
    <dbReference type="NCBI Taxonomy" id="62708"/>
    <lineage>
        <taxon>Eukaryota</taxon>
        <taxon>Fungi</taxon>
        <taxon>Dikarya</taxon>
        <taxon>Ascomycota</taxon>
        <taxon>Pezizomycotina</taxon>
        <taxon>Leotiomycetes</taxon>
        <taxon>Erysiphales</taxon>
        <taxon>Erysiphaceae</taxon>
        <taxon>Golovinomyces</taxon>
    </lineage>
</organism>
<feature type="transmembrane region" description="Helical" evidence="1">
    <location>
        <begin position="48"/>
        <end position="69"/>
    </location>
</feature>
<keyword evidence="2" id="KW-0732">Signal</keyword>
<dbReference type="Proteomes" id="UP000285326">
    <property type="component" value="Unassembled WGS sequence"/>
</dbReference>
<keyword evidence="1" id="KW-0472">Membrane</keyword>
<evidence type="ECO:0000256" key="2">
    <source>
        <dbReference type="SAM" id="SignalP"/>
    </source>
</evidence>
<feature type="transmembrane region" description="Helical" evidence="1">
    <location>
        <begin position="184"/>
        <end position="208"/>
    </location>
</feature>
<dbReference type="InterPro" id="IPR018825">
    <property type="entry name" value="DUF2427"/>
</dbReference>
<proteinExistence type="predicted"/>
<feature type="transmembrane region" description="Helical" evidence="1">
    <location>
        <begin position="379"/>
        <end position="400"/>
    </location>
</feature>
<name>A0A420IR82_9PEZI</name>
<dbReference type="Pfam" id="PF10355">
    <property type="entry name" value="Ytp1"/>
    <property type="match status" value="1"/>
</dbReference>
<dbReference type="Pfam" id="PF10348">
    <property type="entry name" value="DUF2427"/>
    <property type="match status" value="1"/>
</dbReference>
<feature type="transmembrane region" description="Helical" evidence="1">
    <location>
        <begin position="108"/>
        <end position="128"/>
    </location>
</feature>
<dbReference type="PANTHER" id="PTHR31685:SF2">
    <property type="entry name" value="PROTEIN YTP1"/>
    <property type="match status" value="1"/>
</dbReference>
<dbReference type="InterPro" id="IPR018827">
    <property type="entry name" value="YTP1_C"/>
</dbReference>
<reference evidence="5 6" key="1">
    <citation type="journal article" date="2018" name="BMC Genomics">
        <title>Comparative genome analyses reveal sequence features reflecting distinct modes of host-adaptation between dicot and monocot powdery mildew.</title>
        <authorList>
            <person name="Wu Y."/>
            <person name="Ma X."/>
            <person name="Pan Z."/>
            <person name="Kale S.D."/>
            <person name="Song Y."/>
            <person name="King H."/>
            <person name="Zhang Q."/>
            <person name="Presley C."/>
            <person name="Deng X."/>
            <person name="Wei C.I."/>
            <person name="Xiao S."/>
        </authorList>
    </citation>
    <scope>NUCLEOTIDE SEQUENCE [LARGE SCALE GENOMIC DNA]</scope>
    <source>
        <strain evidence="5">UMSG1</strain>
    </source>
</reference>
<dbReference type="PANTHER" id="PTHR31685">
    <property type="entry name" value="INTEGRAL MEMBRANE PROTEIN (AFU_ORTHOLOGUE AFUA_6G12730)-RELATED"/>
    <property type="match status" value="1"/>
</dbReference>
<feature type="transmembrane region" description="Helical" evidence="1">
    <location>
        <begin position="306"/>
        <end position="326"/>
    </location>
</feature>
<keyword evidence="1" id="KW-1133">Transmembrane helix</keyword>
<feature type="domain" description="DUF2427" evidence="3">
    <location>
        <begin position="34"/>
        <end position="129"/>
    </location>
</feature>
<feature type="transmembrane region" description="Helical" evidence="1">
    <location>
        <begin position="246"/>
        <end position="265"/>
    </location>
</feature>
<evidence type="ECO:0000313" key="5">
    <source>
        <dbReference type="EMBL" id="RKF77034.1"/>
    </source>
</evidence>
<feature type="signal peptide" evidence="2">
    <location>
        <begin position="1"/>
        <end position="17"/>
    </location>
</feature>
<sequence>MARFTKLILTATFLVSARPVVSHGHDLTKIVAGESMTVDPIDSMLKLHIFLMIISFGIIFPTGTVLGLAKSRWHVPTQTIGTAVAVPAYFLAHFHQGRIFTEKIHGAFGNWLMAILVMQIIFGIYLRLHIYNGLHSKFRKIVVFGHGLGGKLMPVIAWAQILLGGITAMGYCREDHLGQCLAHFIMGSAFIGYGALMTTIMLVGQLWLQKLGKSPEFFDSMMIAAWGCVNTFTEHRWGQAWVANDIQHTAMGVIWWCAGLLGIWLSKKRDGTPKRNFVPGFVIFLTGWAMSGHPQHLPLSTMIHSVFGYTLMAAGLTRIIEVAFILQDQNTKSEDGDANSFQYIPPFLLYASGFLFMGATEEQMQLMSDYGISHVSYVLIIYSLAFLAFLFTNILLHIFAVNSDRIKSFKDEEILSLEEQRHKTRNHVDDADEFELEDLMEEYDVPESPSTLGKNEHKSVD</sequence>
<evidence type="ECO:0000256" key="1">
    <source>
        <dbReference type="SAM" id="Phobius"/>
    </source>
</evidence>
<evidence type="ECO:0000313" key="6">
    <source>
        <dbReference type="Proteomes" id="UP000285326"/>
    </source>
</evidence>
<dbReference type="CDD" id="cd08760">
    <property type="entry name" value="Cyt_b561_FRRS1_like"/>
    <property type="match status" value="1"/>
</dbReference>
<keyword evidence="1" id="KW-0812">Transmembrane</keyword>
<evidence type="ECO:0000259" key="3">
    <source>
        <dbReference type="Pfam" id="PF10348"/>
    </source>
</evidence>
<dbReference type="AlphaFoldDB" id="A0A420IR82"/>
<feature type="transmembrane region" description="Helical" evidence="1">
    <location>
        <begin position="148"/>
        <end position="172"/>
    </location>
</feature>
<feature type="transmembrane region" description="Helical" evidence="1">
    <location>
        <begin position="277"/>
        <end position="294"/>
    </location>
</feature>
<evidence type="ECO:0000259" key="4">
    <source>
        <dbReference type="Pfam" id="PF10355"/>
    </source>
</evidence>
<feature type="chain" id="PRO_5019215146" evidence="2">
    <location>
        <begin position="18"/>
        <end position="461"/>
    </location>
</feature>
<dbReference type="EMBL" id="MCBS01022289">
    <property type="protein sequence ID" value="RKF77034.1"/>
    <property type="molecule type" value="Genomic_DNA"/>
</dbReference>
<comment type="caution">
    <text evidence="5">The sequence shown here is derived from an EMBL/GenBank/DDBJ whole genome shotgun (WGS) entry which is preliminary data.</text>
</comment>
<feature type="domain" description="Protein YTP1-like C-terminal" evidence="4">
    <location>
        <begin position="157"/>
        <end position="398"/>
    </location>
</feature>
<accession>A0A420IR82</accession>
<protein>
    <submittedName>
        <fullName evidence="5">Protein YTP1</fullName>
    </submittedName>
</protein>
<gene>
    <name evidence="5" type="ORF">GcM1_222006</name>
</gene>
<feature type="transmembrane region" description="Helical" evidence="1">
    <location>
        <begin position="338"/>
        <end position="359"/>
    </location>
</feature>